<dbReference type="EMBL" id="JANPWB010000009">
    <property type="protein sequence ID" value="KAJ1148905.1"/>
    <property type="molecule type" value="Genomic_DNA"/>
</dbReference>
<evidence type="ECO:0000313" key="1">
    <source>
        <dbReference type="EMBL" id="KAJ1148905.1"/>
    </source>
</evidence>
<sequence length="222" mass="25204">MDFVTGAVAVLRHQHICGGNRVCRHCSPQKDYSVPAASPGGLRSPHEDKVKSGDLKVRSAGVWLSTVLEVRCAPEDARRAPAQSVGAFVYPHASVMEASARKIEEKQQKYCDRHNIKRNKSPYQLKEGEYVRVKLGTMVRKGESKFSKAKKVLRVFGNTVISEGNEKWNVRSLVPCGKRLRLGDEKDYDCLEQDDDDDLDLKRMSRKTERQKIQPKLLKYYV</sequence>
<reference evidence="1" key="1">
    <citation type="journal article" date="2022" name="bioRxiv">
        <title>Sequencing and chromosome-scale assembly of the giantPleurodeles waltlgenome.</title>
        <authorList>
            <person name="Brown T."/>
            <person name="Elewa A."/>
            <person name="Iarovenko S."/>
            <person name="Subramanian E."/>
            <person name="Araus A.J."/>
            <person name="Petzold A."/>
            <person name="Susuki M."/>
            <person name="Suzuki K.-i.T."/>
            <person name="Hayashi T."/>
            <person name="Toyoda A."/>
            <person name="Oliveira C."/>
            <person name="Osipova E."/>
            <person name="Leigh N.D."/>
            <person name="Simon A."/>
            <person name="Yun M.H."/>
        </authorList>
    </citation>
    <scope>NUCLEOTIDE SEQUENCE</scope>
    <source>
        <strain evidence="1">20211129_DDA</strain>
        <tissue evidence="1">Liver</tissue>
    </source>
</reference>
<keyword evidence="2" id="KW-1185">Reference proteome</keyword>
<comment type="caution">
    <text evidence="1">The sequence shown here is derived from an EMBL/GenBank/DDBJ whole genome shotgun (WGS) entry which is preliminary data.</text>
</comment>
<accession>A0AAV7R9W8</accession>
<dbReference type="AlphaFoldDB" id="A0AAV7R9W8"/>
<evidence type="ECO:0000313" key="2">
    <source>
        <dbReference type="Proteomes" id="UP001066276"/>
    </source>
</evidence>
<name>A0AAV7R9W8_PLEWA</name>
<gene>
    <name evidence="1" type="ORF">NDU88_001729</name>
</gene>
<proteinExistence type="predicted"/>
<organism evidence="1 2">
    <name type="scientific">Pleurodeles waltl</name>
    <name type="common">Iberian ribbed newt</name>
    <dbReference type="NCBI Taxonomy" id="8319"/>
    <lineage>
        <taxon>Eukaryota</taxon>
        <taxon>Metazoa</taxon>
        <taxon>Chordata</taxon>
        <taxon>Craniata</taxon>
        <taxon>Vertebrata</taxon>
        <taxon>Euteleostomi</taxon>
        <taxon>Amphibia</taxon>
        <taxon>Batrachia</taxon>
        <taxon>Caudata</taxon>
        <taxon>Salamandroidea</taxon>
        <taxon>Salamandridae</taxon>
        <taxon>Pleurodelinae</taxon>
        <taxon>Pleurodeles</taxon>
    </lineage>
</organism>
<protein>
    <submittedName>
        <fullName evidence="1">Uncharacterized protein</fullName>
    </submittedName>
</protein>
<dbReference type="Proteomes" id="UP001066276">
    <property type="component" value="Chromosome 5"/>
</dbReference>